<dbReference type="PANTHER" id="PTHR42928:SF5">
    <property type="entry name" value="BLR1237 PROTEIN"/>
    <property type="match status" value="1"/>
</dbReference>
<dbReference type="RefSeq" id="WP_175534166.1">
    <property type="nucleotide sequence ID" value="NZ_FOSQ01000014.1"/>
</dbReference>
<dbReference type="PANTHER" id="PTHR42928">
    <property type="entry name" value="TRICARBOXYLATE-BINDING PROTEIN"/>
    <property type="match status" value="1"/>
</dbReference>
<sequence length="319" mass="33517">MRKLLALLLLLLPALPAAAQDWQPNRPIRIVVPFPPGGISDSLARLFADRTGARLGQPLVVENRSGANGAVAGEFIARTQGDGHAYIMLSPSHLMVLPVLMRLSYDPMADLVPAVNLAANPFFLGVPGNSPFRTLGDFIAAAKARPGALDYASGGAGSGTHLVMIFLSLRAGLDMQHIPYRGGAPAVQDLLAGRTAGYFGNPSDMAPFLQSGEVRVIASSGAARSALAPDVPTVAEQGFPGFRFETWNGLLAPRGTPPAAIARLAAAVREACAEEPVRAGLRRLGSDPVCNTTAEFAAQMQAEAPVWRDVVQRSGVRLD</sequence>
<dbReference type="InterPro" id="IPR042100">
    <property type="entry name" value="Bug_dom1"/>
</dbReference>
<evidence type="ECO:0000313" key="3">
    <source>
        <dbReference type="EMBL" id="SFL01527.1"/>
    </source>
</evidence>
<dbReference type="Gene3D" id="3.40.190.10">
    <property type="entry name" value="Periplasmic binding protein-like II"/>
    <property type="match status" value="1"/>
</dbReference>
<dbReference type="Gene3D" id="3.40.190.150">
    <property type="entry name" value="Bordetella uptake gene, domain 1"/>
    <property type="match status" value="1"/>
</dbReference>
<dbReference type="STRING" id="1123062.SAMN02745775_114112"/>
<comment type="similarity">
    <text evidence="1">Belongs to the UPF0065 (bug) family.</text>
</comment>
<feature type="signal peptide" evidence="2">
    <location>
        <begin position="1"/>
        <end position="19"/>
    </location>
</feature>
<dbReference type="SUPFAM" id="SSF53850">
    <property type="entry name" value="Periplasmic binding protein-like II"/>
    <property type="match status" value="1"/>
</dbReference>
<dbReference type="PIRSF" id="PIRSF017082">
    <property type="entry name" value="YflP"/>
    <property type="match status" value="1"/>
</dbReference>
<evidence type="ECO:0000256" key="2">
    <source>
        <dbReference type="SAM" id="SignalP"/>
    </source>
</evidence>
<dbReference type="AlphaFoldDB" id="A0A1I4EA88"/>
<gene>
    <name evidence="3" type="ORF">SAMN02745775_114112</name>
</gene>
<evidence type="ECO:0000256" key="1">
    <source>
        <dbReference type="ARBA" id="ARBA00006987"/>
    </source>
</evidence>
<accession>A0A1I4EA88</accession>
<dbReference type="InterPro" id="IPR005064">
    <property type="entry name" value="BUG"/>
</dbReference>
<proteinExistence type="inferred from homology"/>
<name>A0A1I4EA88_9PROT</name>
<dbReference type="CDD" id="cd07012">
    <property type="entry name" value="PBP2_Bug_TTT"/>
    <property type="match status" value="1"/>
</dbReference>
<evidence type="ECO:0000313" key="4">
    <source>
        <dbReference type="Proteomes" id="UP000199473"/>
    </source>
</evidence>
<protein>
    <submittedName>
        <fullName evidence="3">Tripartite-type tricarboxylate transporter, receptor component TctC</fullName>
    </submittedName>
</protein>
<dbReference type="Pfam" id="PF03401">
    <property type="entry name" value="TctC"/>
    <property type="match status" value="1"/>
</dbReference>
<keyword evidence="3" id="KW-0675">Receptor</keyword>
<keyword evidence="4" id="KW-1185">Reference proteome</keyword>
<feature type="chain" id="PRO_5011441741" evidence="2">
    <location>
        <begin position="20"/>
        <end position="319"/>
    </location>
</feature>
<keyword evidence="2" id="KW-0732">Signal</keyword>
<dbReference type="EMBL" id="FOSQ01000014">
    <property type="protein sequence ID" value="SFL01527.1"/>
    <property type="molecule type" value="Genomic_DNA"/>
</dbReference>
<dbReference type="Proteomes" id="UP000199473">
    <property type="component" value="Unassembled WGS sequence"/>
</dbReference>
<reference evidence="3 4" key="1">
    <citation type="submission" date="2016-10" db="EMBL/GenBank/DDBJ databases">
        <authorList>
            <person name="de Groot N.N."/>
        </authorList>
    </citation>
    <scope>NUCLEOTIDE SEQUENCE [LARGE SCALE GENOMIC DNA]</scope>
    <source>
        <strain evidence="3 4">DSM 19981</strain>
    </source>
</reference>
<organism evidence="3 4">
    <name type="scientific">Falsiroseomonas stagni DSM 19981</name>
    <dbReference type="NCBI Taxonomy" id="1123062"/>
    <lineage>
        <taxon>Bacteria</taxon>
        <taxon>Pseudomonadati</taxon>
        <taxon>Pseudomonadota</taxon>
        <taxon>Alphaproteobacteria</taxon>
        <taxon>Acetobacterales</taxon>
        <taxon>Roseomonadaceae</taxon>
        <taxon>Falsiroseomonas</taxon>
    </lineage>
</organism>